<accession>A0A2S8SXE6</accession>
<dbReference type="Gene3D" id="3.40.50.720">
    <property type="entry name" value="NAD(P)-binding Rossmann-like Domain"/>
    <property type="match status" value="1"/>
</dbReference>
<dbReference type="FunCoup" id="A0A2S8SXE6">
    <property type="interactions" value="268"/>
</dbReference>
<dbReference type="AlphaFoldDB" id="A0A2S8SXE6"/>
<evidence type="ECO:0000259" key="2">
    <source>
        <dbReference type="Pfam" id="PF01370"/>
    </source>
</evidence>
<name>A0A2S8SXE6_9BACT</name>
<dbReference type="RefSeq" id="WP_105482199.1">
    <property type="nucleotide sequence ID" value="NZ_NIGF01000001.1"/>
</dbReference>
<keyword evidence="4" id="KW-1185">Reference proteome</keyword>
<gene>
    <name evidence="3" type="ORF">B1R32_101206</name>
</gene>
<dbReference type="SUPFAM" id="SSF51735">
    <property type="entry name" value="NAD(P)-binding Rossmann-fold domains"/>
    <property type="match status" value="1"/>
</dbReference>
<comment type="caution">
    <text evidence="3">The sequence shown here is derived from an EMBL/GenBank/DDBJ whole genome shotgun (WGS) entry which is preliminary data.</text>
</comment>
<evidence type="ECO:0000313" key="3">
    <source>
        <dbReference type="EMBL" id="PQV65464.1"/>
    </source>
</evidence>
<dbReference type="Pfam" id="PF01370">
    <property type="entry name" value="Epimerase"/>
    <property type="match status" value="1"/>
</dbReference>
<feature type="domain" description="NAD-dependent epimerase/dehydratase" evidence="2">
    <location>
        <begin position="3"/>
        <end position="243"/>
    </location>
</feature>
<dbReference type="InterPro" id="IPR001509">
    <property type="entry name" value="Epimerase_deHydtase"/>
</dbReference>
<dbReference type="InterPro" id="IPR036291">
    <property type="entry name" value="NAD(P)-bd_dom_sf"/>
</dbReference>
<keyword evidence="1" id="KW-0520">NAD</keyword>
<dbReference type="InParanoid" id="A0A2S8SXE6"/>
<dbReference type="PRINTS" id="PR01713">
    <property type="entry name" value="NUCEPIMERASE"/>
</dbReference>
<evidence type="ECO:0000313" key="4">
    <source>
        <dbReference type="Proteomes" id="UP000237684"/>
    </source>
</evidence>
<sequence>MKILVTGAAGFIGSHLSKALLARGDEVVGLDNFDPYYDLALKQSHLAALNHSHFRLVRGDLRDEILVRELFETERFDAVAHIGAMAAVRYSVQFPLLYSGVNVQGTVNLLDAARQTSRPRCVLASTGSVYGRDTPVPFSEEASAVLPLAPYPASKRAMELFAHSFAHLYGLHTTILRFFNVYGPHGRPDMMPWQWTQKISRREEITLFNGGHLKRDWTYIDDIVDGFLAALDANLQWEIFNLGCGVPVENKRFVQILELLVGERAWVVDAPCPASEPLETFADISKARRMLGYAPQVEVAQGLKQFVDWMRQEHHI</sequence>
<protein>
    <submittedName>
        <fullName evidence="3">UDP-glucuronate 4-epimerase</fullName>
    </submittedName>
</protein>
<dbReference type="OrthoDB" id="9801785at2"/>
<dbReference type="Proteomes" id="UP000237684">
    <property type="component" value="Unassembled WGS sequence"/>
</dbReference>
<organism evidence="3 4">
    <name type="scientific">Abditibacterium utsteinense</name>
    <dbReference type="NCBI Taxonomy" id="1960156"/>
    <lineage>
        <taxon>Bacteria</taxon>
        <taxon>Pseudomonadati</taxon>
        <taxon>Abditibacteriota</taxon>
        <taxon>Abditibacteriia</taxon>
        <taxon>Abditibacteriales</taxon>
        <taxon>Abditibacteriaceae</taxon>
        <taxon>Abditibacterium</taxon>
    </lineage>
</organism>
<reference evidence="3 4" key="1">
    <citation type="journal article" date="2018" name="Syst. Appl. Microbiol.">
        <title>Abditibacterium utsteinense sp. nov., the first cultivated member of candidate phylum FBP, isolated from ice-free Antarctic soil samples.</title>
        <authorList>
            <person name="Tahon G."/>
            <person name="Tytgat B."/>
            <person name="Lebbe L."/>
            <person name="Carlier A."/>
            <person name="Willems A."/>
        </authorList>
    </citation>
    <scope>NUCLEOTIDE SEQUENCE [LARGE SCALE GENOMIC DNA]</scope>
    <source>
        <strain evidence="3 4">LMG 29911</strain>
    </source>
</reference>
<dbReference type="EMBL" id="NIGF01000001">
    <property type="protein sequence ID" value="PQV65464.1"/>
    <property type="molecule type" value="Genomic_DNA"/>
</dbReference>
<dbReference type="PANTHER" id="PTHR43574">
    <property type="entry name" value="EPIMERASE-RELATED"/>
    <property type="match status" value="1"/>
</dbReference>
<proteinExistence type="predicted"/>
<evidence type="ECO:0000256" key="1">
    <source>
        <dbReference type="ARBA" id="ARBA00023027"/>
    </source>
</evidence>